<dbReference type="AlphaFoldDB" id="A0A2P4Y8J3"/>
<dbReference type="EMBL" id="NCKW01004928">
    <property type="protein sequence ID" value="POM74124.1"/>
    <property type="molecule type" value="Genomic_DNA"/>
</dbReference>
<proteinExistence type="predicted"/>
<reference evidence="1 2" key="1">
    <citation type="journal article" date="2017" name="Genome Biol. Evol.">
        <title>Phytophthora megakarya and P. palmivora, closely related causal agents of cacao black pod rot, underwent increases in genome sizes and gene numbers by different mechanisms.</title>
        <authorList>
            <person name="Ali S.S."/>
            <person name="Shao J."/>
            <person name="Lary D.J."/>
            <person name="Kronmiller B."/>
            <person name="Shen D."/>
            <person name="Strem M.D."/>
            <person name="Amoako-Attah I."/>
            <person name="Akrofi A.Y."/>
            <person name="Begoude B.A."/>
            <person name="Ten Hoopen G.M."/>
            <person name="Coulibaly K."/>
            <person name="Kebe B.I."/>
            <person name="Melnick R.L."/>
            <person name="Guiltinan M.J."/>
            <person name="Tyler B.M."/>
            <person name="Meinhardt L.W."/>
            <person name="Bailey B.A."/>
        </authorList>
    </citation>
    <scope>NUCLEOTIDE SEQUENCE [LARGE SCALE GENOMIC DNA]</scope>
    <source>
        <strain evidence="2">sbr112.9</strain>
    </source>
</reference>
<comment type="caution">
    <text evidence="1">The sequence shown here is derived from an EMBL/GenBank/DDBJ whole genome shotgun (WGS) entry which is preliminary data.</text>
</comment>
<gene>
    <name evidence="1" type="ORF">PHPALM_8963</name>
</gene>
<sequence length="236" mass="26430">MTVSTPSVHRALQGVPYSVKKLHIEKTTMKSTLNKTESKEFIDTLNAHIDTGNMFIFHGETNFNLYMARLEDKFCVSDRTTVDLPPTKAKTLHVQNGVSSGSGLLLLKRMGTKRMLFFADLFLVALRSEGYRAFDSATNVAIVMSNTLAHIGVEELTFKVLADDGIMNLDRLALLHLGPYGPILNHIGVYWKSINAKTNHYLTESNHEVRVRGDTSRIQCTDGYFDSEPGKHVITR</sequence>
<protein>
    <submittedName>
        <fullName evidence="1">Transposase</fullName>
    </submittedName>
</protein>
<accession>A0A2P4Y8J3</accession>
<keyword evidence="2" id="KW-1185">Reference proteome</keyword>
<dbReference type="Proteomes" id="UP000237271">
    <property type="component" value="Unassembled WGS sequence"/>
</dbReference>
<name>A0A2P4Y8J3_9STRA</name>
<evidence type="ECO:0000313" key="1">
    <source>
        <dbReference type="EMBL" id="POM74124.1"/>
    </source>
</evidence>
<organism evidence="1 2">
    <name type="scientific">Phytophthora palmivora</name>
    <dbReference type="NCBI Taxonomy" id="4796"/>
    <lineage>
        <taxon>Eukaryota</taxon>
        <taxon>Sar</taxon>
        <taxon>Stramenopiles</taxon>
        <taxon>Oomycota</taxon>
        <taxon>Peronosporomycetes</taxon>
        <taxon>Peronosporales</taxon>
        <taxon>Peronosporaceae</taxon>
        <taxon>Phytophthora</taxon>
    </lineage>
</organism>
<dbReference type="OrthoDB" id="5977738at2759"/>
<evidence type="ECO:0000313" key="2">
    <source>
        <dbReference type="Proteomes" id="UP000237271"/>
    </source>
</evidence>